<organism evidence="1 2">
    <name type="scientific">Cryptolaemus montrouzieri</name>
    <dbReference type="NCBI Taxonomy" id="559131"/>
    <lineage>
        <taxon>Eukaryota</taxon>
        <taxon>Metazoa</taxon>
        <taxon>Ecdysozoa</taxon>
        <taxon>Arthropoda</taxon>
        <taxon>Hexapoda</taxon>
        <taxon>Insecta</taxon>
        <taxon>Pterygota</taxon>
        <taxon>Neoptera</taxon>
        <taxon>Endopterygota</taxon>
        <taxon>Coleoptera</taxon>
        <taxon>Polyphaga</taxon>
        <taxon>Cucujiformia</taxon>
        <taxon>Coccinelloidea</taxon>
        <taxon>Coccinellidae</taxon>
        <taxon>Scymninae</taxon>
        <taxon>Scymnini</taxon>
        <taxon>Cryptolaemus</taxon>
    </lineage>
</organism>
<proteinExistence type="predicted"/>
<evidence type="ECO:0000313" key="1">
    <source>
        <dbReference type="EMBL" id="KAL3283917.1"/>
    </source>
</evidence>
<protein>
    <submittedName>
        <fullName evidence="1">Uncharacterized protein</fullName>
    </submittedName>
</protein>
<accession>A0ABD2NZU4</accession>
<gene>
    <name evidence="1" type="ORF">HHI36_018086</name>
</gene>
<dbReference type="AlphaFoldDB" id="A0ABD2NZU4"/>
<name>A0ABD2NZU4_9CUCU</name>
<dbReference type="Proteomes" id="UP001516400">
    <property type="component" value="Unassembled WGS sequence"/>
</dbReference>
<evidence type="ECO:0000313" key="2">
    <source>
        <dbReference type="Proteomes" id="UP001516400"/>
    </source>
</evidence>
<comment type="caution">
    <text evidence="1">The sequence shown here is derived from an EMBL/GenBank/DDBJ whole genome shotgun (WGS) entry which is preliminary data.</text>
</comment>
<keyword evidence="2" id="KW-1185">Reference proteome</keyword>
<dbReference type="EMBL" id="JABFTP020000165">
    <property type="protein sequence ID" value="KAL3283917.1"/>
    <property type="molecule type" value="Genomic_DNA"/>
</dbReference>
<reference evidence="1 2" key="1">
    <citation type="journal article" date="2021" name="BMC Biol.">
        <title>Horizontally acquired antibacterial genes associated with adaptive radiation of ladybird beetles.</title>
        <authorList>
            <person name="Li H.S."/>
            <person name="Tang X.F."/>
            <person name="Huang Y.H."/>
            <person name="Xu Z.Y."/>
            <person name="Chen M.L."/>
            <person name="Du X.Y."/>
            <person name="Qiu B.Y."/>
            <person name="Chen P.T."/>
            <person name="Zhang W."/>
            <person name="Slipinski A."/>
            <person name="Escalona H.E."/>
            <person name="Waterhouse R.M."/>
            <person name="Zwick A."/>
            <person name="Pang H."/>
        </authorList>
    </citation>
    <scope>NUCLEOTIDE SEQUENCE [LARGE SCALE GENOMIC DNA]</scope>
    <source>
        <strain evidence="1">SYSU2018</strain>
    </source>
</reference>
<sequence length="633" mass="73143">MDKMASPVPEFFFRFCRVPSTEVPKIKKKVLYEQTGYILKRLFALLLFCHENNFSWEIFMARLIEATYVVLRGVSLDMFIDWAEIDLDSGQTLQSEIAENAYLIMEKYQQFEPASEMIQLLKPFASKPKDLKEQIRMADLDKMVVMVNREDENQRQWFGALVFSPFFSNDKAVECVSNWSHLCMEEDVSRVLNLSLKVNHKEAKKLAIKCASHLSLSQLILVVTRHFYNNRFVILNSDVLPEIVLLFNKLKDSESMKENVIFELLLLILQNPDASISFILTECVKNTFYVSVLRECFTKLKDILKIHDIGVNCLQKAMKTCPPNEQNHGSYVKLLQLFVDVNLFTNETLISKIINPSLAEYIKADHLKELQQILKILNDLQISIQMKETSLEFFENLFKILRMRTQFMDHRTSAQVVVQEVVILINNKIHINQGGFRIAIENSNDDKFISYYQRSICELETNTSLLQSLIDDFSVENHTKAVRQLMQILPSCVTEEWISICSEIVLKSSNEKFLSIMHDMMLLVCQFCQSQEHSDNFPTLLEALKYCLRQLGTVIQGILSSNSIEDEVIVTEVLVKLLCYLPAIIKETEGLNLISLMTERSLKNLGQDKEFVTRICNIKNKNICQIIAQKILG</sequence>